<evidence type="ECO:0000256" key="5">
    <source>
        <dbReference type="ARBA" id="ARBA00023136"/>
    </source>
</evidence>
<feature type="domain" description="Major facilitator superfamily (MFS) profile" evidence="7">
    <location>
        <begin position="17"/>
        <end position="464"/>
    </location>
</feature>
<dbReference type="InterPro" id="IPR011701">
    <property type="entry name" value="MFS"/>
</dbReference>
<dbReference type="InterPro" id="IPR036259">
    <property type="entry name" value="MFS_trans_sf"/>
</dbReference>
<evidence type="ECO:0000259" key="7">
    <source>
        <dbReference type="PROSITE" id="PS50850"/>
    </source>
</evidence>
<keyword evidence="2" id="KW-0813">Transport</keyword>
<dbReference type="InterPro" id="IPR020846">
    <property type="entry name" value="MFS_dom"/>
</dbReference>
<accession>A0A0R2FAQ6</accession>
<feature type="transmembrane region" description="Helical" evidence="6">
    <location>
        <begin position="82"/>
        <end position="106"/>
    </location>
</feature>
<comment type="caution">
    <text evidence="8">The sequence shown here is derived from an EMBL/GenBank/DDBJ whole genome shotgun (WGS) entry which is preliminary data.</text>
</comment>
<organism evidence="8 9">
    <name type="scientific">Lacticaseibacillus camelliae DSM 22697 = JCM 13995</name>
    <dbReference type="NCBI Taxonomy" id="1423730"/>
    <lineage>
        <taxon>Bacteria</taxon>
        <taxon>Bacillati</taxon>
        <taxon>Bacillota</taxon>
        <taxon>Bacilli</taxon>
        <taxon>Lactobacillales</taxon>
        <taxon>Lactobacillaceae</taxon>
        <taxon>Lacticaseibacillus</taxon>
    </lineage>
</organism>
<dbReference type="Proteomes" id="UP000050865">
    <property type="component" value="Unassembled WGS sequence"/>
</dbReference>
<evidence type="ECO:0000256" key="6">
    <source>
        <dbReference type="SAM" id="Phobius"/>
    </source>
</evidence>
<feature type="transmembrane region" description="Helical" evidence="6">
    <location>
        <begin position="235"/>
        <end position="254"/>
    </location>
</feature>
<reference evidence="8 9" key="1">
    <citation type="journal article" date="2015" name="Genome Announc.">
        <title>Expanding the biotechnology potential of lactobacilli through comparative genomics of 213 strains and associated genera.</title>
        <authorList>
            <person name="Sun Z."/>
            <person name="Harris H.M."/>
            <person name="McCann A."/>
            <person name="Guo C."/>
            <person name="Argimon S."/>
            <person name="Zhang W."/>
            <person name="Yang X."/>
            <person name="Jeffery I.B."/>
            <person name="Cooney J.C."/>
            <person name="Kagawa T.F."/>
            <person name="Liu W."/>
            <person name="Song Y."/>
            <person name="Salvetti E."/>
            <person name="Wrobel A."/>
            <person name="Rasinkangas P."/>
            <person name="Parkhill J."/>
            <person name="Rea M.C."/>
            <person name="O'Sullivan O."/>
            <person name="Ritari J."/>
            <person name="Douillard F.P."/>
            <person name="Paul Ross R."/>
            <person name="Yang R."/>
            <person name="Briner A.E."/>
            <person name="Felis G.E."/>
            <person name="de Vos W.M."/>
            <person name="Barrangou R."/>
            <person name="Klaenhammer T.R."/>
            <person name="Caufield P.W."/>
            <person name="Cui Y."/>
            <person name="Zhang H."/>
            <person name="O'Toole P.W."/>
        </authorList>
    </citation>
    <scope>NUCLEOTIDE SEQUENCE [LARGE SCALE GENOMIC DNA]</scope>
    <source>
        <strain evidence="8 9">DSM 22697</strain>
    </source>
</reference>
<dbReference type="EMBL" id="AYZJ01000023">
    <property type="protein sequence ID" value="KRN24491.1"/>
    <property type="molecule type" value="Genomic_DNA"/>
</dbReference>
<evidence type="ECO:0000313" key="9">
    <source>
        <dbReference type="Proteomes" id="UP000050865"/>
    </source>
</evidence>
<feature type="transmembrane region" description="Helical" evidence="6">
    <location>
        <begin position="138"/>
        <end position="155"/>
    </location>
</feature>
<comment type="subcellular location">
    <subcellularLocation>
        <location evidence="1">Cell membrane</location>
        <topology evidence="1">Multi-pass membrane protein</topology>
    </subcellularLocation>
</comment>
<name>A0A0R2FAQ6_9LACO</name>
<feature type="transmembrane region" description="Helical" evidence="6">
    <location>
        <begin position="167"/>
        <end position="191"/>
    </location>
</feature>
<sequence>MVFFMQSNTVPVKTKVSILAAGLLSFIGILVETSMTVTFPTLMRTMHVSLATVQWLTTAYLLLVTIVMSSTAFVLKRFTFRRLFFFADLMSLAGTITAMVAPNFALLLAGRMLQAVATGIATPLMFQLVFTRIPFKQIGLWTGLASVIVSLAPALGPTYGGILTSLWSWRAIFIGILPVLVAATLLGAYGLHGAALGTQGQQFDFGGLALLGITFTSLVWTLNLAGTHGWISANFGMSMFVAMLLVASMTWYARRGQRHLFDYSILKNGVLRQRLLQYFGLQLINIGLSFVLPLFAQDVLHASPMSAGLMLLPGALVGAIVAPLAGKIYDRRGATMPLLTSASLAALAMLLFATLTHHFTIGVIAALYMVLRVGFNSGFGTAVSDASLQVAGPQKADQNSMFSMMQQFAGSLGTSLMSAVIAAKTLHSSTIAATVNGSQIDFWLLFGVAVAILGTGLWVAKKKKTGL</sequence>
<feature type="transmembrane region" description="Helical" evidence="6">
    <location>
        <begin position="338"/>
        <end position="371"/>
    </location>
</feature>
<dbReference type="Pfam" id="PF07690">
    <property type="entry name" value="MFS_1"/>
    <property type="match status" value="1"/>
</dbReference>
<dbReference type="SUPFAM" id="SSF103473">
    <property type="entry name" value="MFS general substrate transporter"/>
    <property type="match status" value="1"/>
</dbReference>
<proteinExistence type="predicted"/>
<dbReference type="PATRIC" id="fig|1423730.4.peg.1350"/>
<dbReference type="PROSITE" id="PS50850">
    <property type="entry name" value="MFS"/>
    <property type="match status" value="1"/>
</dbReference>
<feature type="transmembrane region" description="Helical" evidence="6">
    <location>
        <begin position="112"/>
        <end position="131"/>
    </location>
</feature>
<keyword evidence="3 6" id="KW-0812">Transmembrane</keyword>
<feature type="transmembrane region" description="Helical" evidence="6">
    <location>
        <begin position="307"/>
        <end position="326"/>
    </location>
</feature>
<evidence type="ECO:0000313" key="8">
    <source>
        <dbReference type="EMBL" id="KRN24491.1"/>
    </source>
</evidence>
<protein>
    <submittedName>
        <fullName evidence="8">Transport protein</fullName>
    </submittedName>
</protein>
<keyword evidence="5 6" id="KW-0472">Membrane</keyword>
<evidence type="ECO:0000256" key="2">
    <source>
        <dbReference type="ARBA" id="ARBA00022448"/>
    </source>
</evidence>
<dbReference type="STRING" id="1423730.FC75_GL001293"/>
<keyword evidence="4 6" id="KW-1133">Transmembrane helix</keyword>
<feature type="transmembrane region" description="Helical" evidence="6">
    <location>
        <begin position="12"/>
        <end position="31"/>
    </location>
</feature>
<dbReference type="Gene3D" id="1.20.1250.20">
    <property type="entry name" value="MFS general substrate transporter like domains"/>
    <property type="match status" value="1"/>
</dbReference>
<dbReference type="GO" id="GO:0005886">
    <property type="term" value="C:plasma membrane"/>
    <property type="evidence" value="ECO:0007669"/>
    <property type="project" value="UniProtKB-SubCell"/>
</dbReference>
<feature type="transmembrane region" description="Helical" evidence="6">
    <location>
        <begin position="442"/>
        <end position="460"/>
    </location>
</feature>
<keyword evidence="9" id="KW-1185">Reference proteome</keyword>
<dbReference type="PRINTS" id="PR01036">
    <property type="entry name" value="TCRTETB"/>
</dbReference>
<evidence type="ECO:0000256" key="4">
    <source>
        <dbReference type="ARBA" id="ARBA00022989"/>
    </source>
</evidence>
<dbReference type="AlphaFoldDB" id="A0A0R2FAQ6"/>
<evidence type="ECO:0000256" key="3">
    <source>
        <dbReference type="ARBA" id="ARBA00022692"/>
    </source>
</evidence>
<feature type="transmembrane region" description="Helical" evidence="6">
    <location>
        <begin position="275"/>
        <end position="295"/>
    </location>
</feature>
<evidence type="ECO:0000256" key="1">
    <source>
        <dbReference type="ARBA" id="ARBA00004651"/>
    </source>
</evidence>
<gene>
    <name evidence="8" type="ORF">FC75_GL001293</name>
</gene>
<dbReference type="GO" id="GO:0022857">
    <property type="term" value="F:transmembrane transporter activity"/>
    <property type="evidence" value="ECO:0007669"/>
    <property type="project" value="InterPro"/>
</dbReference>
<feature type="transmembrane region" description="Helical" evidence="6">
    <location>
        <begin position="203"/>
        <end position="223"/>
    </location>
</feature>
<dbReference type="PANTHER" id="PTHR42718">
    <property type="entry name" value="MAJOR FACILITATOR SUPERFAMILY MULTIDRUG TRANSPORTER MFSC"/>
    <property type="match status" value="1"/>
</dbReference>
<dbReference type="Gene3D" id="1.20.1720.10">
    <property type="entry name" value="Multidrug resistance protein D"/>
    <property type="match status" value="1"/>
</dbReference>
<dbReference type="PANTHER" id="PTHR42718:SF9">
    <property type="entry name" value="MAJOR FACILITATOR SUPERFAMILY MULTIDRUG TRANSPORTER MFSC"/>
    <property type="match status" value="1"/>
</dbReference>
<feature type="transmembrane region" description="Helical" evidence="6">
    <location>
        <begin position="51"/>
        <end position="75"/>
    </location>
</feature>